<reference evidence="1 2" key="1">
    <citation type="journal article" date="2024" name="Plant Biotechnol. J.">
        <title>Genome and CRISPR/Cas9 system of a widespread forest tree (Populus alba) in the world.</title>
        <authorList>
            <person name="Liu Y.J."/>
            <person name="Jiang P.F."/>
            <person name="Han X.M."/>
            <person name="Li X.Y."/>
            <person name="Wang H.M."/>
            <person name="Wang Y.J."/>
            <person name="Wang X.X."/>
            <person name="Zeng Q.Y."/>
        </authorList>
    </citation>
    <scope>NUCLEOTIDE SEQUENCE [LARGE SCALE GENOMIC DNA]</scope>
    <source>
        <strain evidence="2">cv. PAL-ZL1</strain>
    </source>
</reference>
<name>A0ACC4CQG4_POPAL</name>
<dbReference type="Proteomes" id="UP000309997">
    <property type="component" value="Unassembled WGS sequence"/>
</dbReference>
<gene>
    <name evidence="1" type="ORF">D5086_004453</name>
</gene>
<accession>A0ACC4CQG4</accession>
<organism evidence="1 2">
    <name type="scientific">Populus alba</name>
    <name type="common">White poplar</name>
    <dbReference type="NCBI Taxonomy" id="43335"/>
    <lineage>
        <taxon>Eukaryota</taxon>
        <taxon>Viridiplantae</taxon>
        <taxon>Streptophyta</taxon>
        <taxon>Embryophyta</taxon>
        <taxon>Tracheophyta</taxon>
        <taxon>Spermatophyta</taxon>
        <taxon>Magnoliopsida</taxon>
        <taxon>eudicotyledons</taxon>
        <taxon>Gunneridae</taxon>
        <taxon>Pentapetalae</taxon>
        <taxon>rosids</taxon>
        <taxon>fabids</taxon>
        <taxon>Malpighiales</taxon>
        <taxon>Salicaceae</taxon>
        <taxon>Saliceae</taxon>
        <taxon>Populus</taxon>
    </lineage>
</organism>
<protein>
    <submittedName>
        <fullName evidence="1">Uncharacterized protein</fullName>
    </submittedName>
</protein>
<proteinExistence type="predicted"/>
<dbReference type="EMBL" id="RCHU02000002">
    <property type="protein sequence ID" value="KAL3603594.1"/>
    <property type="molecule type" value="Genomic_DNA"/>
</dbReference>
<sequence>MIKVLQVTNLHSSTGPSPSRRSLHIPSSSIVTILRQIKSFGPPLSVKKTLLQHSRCYLTNEVSELVAYLEGCQMRTIDYHLLTCSIEQPKTPRCLIPCSIIRFQSMSFSVKFIVQDNLFLFGGEMGRYFMTLSLSAFMGDLSVIIQDLLDIVFDKAIERGSSILRLMNREAELNGYKIPAKQAPLRSYTRPFSAQVMWFFLQILKRAATLLYTNHYLDLKALLIRYKEGSTKLNIEKSVSVWIVLIASRIVGRKQILKGSIRGGGTATLAQKTQNGFKKILQHTSTVSTLVGVMKMHLLTTLLQLGPKGNIVNEFPPNEWNQITRLKYMDSKVKQMIKLIEEDADSFARRAEMYYKKRPELMKLVEEFYRAYRALAERYDHATGALRQAQRTMAEAFPNQAPFILGDDSPAGSATDCDPRTPDMPPIRAPFDPDELQKDALGISPSHAINRNGAFTEKSDPGRKGLKQFNDLFGLGDGMDNAKFAEGRVRKNLNFHDPEEKGQGVQNNGIHDLKARAPSESEQVSKAELEILSLKNALAKLEAEKEAALLQYEQSLERLSKLESEVSRATDDSRGLNERASKAEAEVQTLKELLAQLEAEKESSFLQYQGCLEKISNLENNLSLVQKDAGELNERASKAETEARSLKQDLSILEAEKIDAQVQYSQCLEKISDLEDKLHNAQEDAKRFIERADDAEREIEALKHALTKLTEEKEAAVTQYQQCLATIVSLERKIACFVEEARRLNLVVDDGTVKLKSSEERCLLLEKSNQTIHSELESVMQKVAAQSNELTEKQKELGRLWACVQEEHLRFMEAETAFQTLQHLHSQSQEELRSVVAQLQNRAQILEDLEARNQSLKDEVEHVKVENMSLSEVNLSSALTIQNLQDEISSLRETIKKLEAEVELRVDQRNALQQEIYCLKEELNELNQKHQAIMRQVESVGFSPESFGSSVKDLKDVNIKLKEVCERDRTEKVALLEKLENIEKLIDKNALLENSLSDLNVELEGVGEKLKALEESCQYLVEEKSVLVSEKDLMASELQFATDNLEKLTEKNHILENFLLDANAELEGLREKSKSLEDFCLLLVNEKSELASMKGSLSSQLDISEKSLQDLEKNYTELEEKYSLLEKERQCSLHEVQELQVRLDAEKQEHANLAQLSESQLAGMASEICLLQEESLCRKKEYEKELDKAVNAEIEIFILQKCAQELEEKNSSLLLDHQKLMEASKLSEKLISDMRHENCEQQEEVECLSDKIKTLRRGLYQVLMTLELDANQCENKSKQDQKLLNHVLNRLQESQEFLFKTQDENQRLFTENSVLVTLLGQLQLEVENLVKTQDEELTTRSEQFLVLQNESQELSGINEEMKLKLMEGDCKEEALKVELNNLHVQLSDLQGAFQNLQEENCKVLDDQRSLMKSFSDLQMEKCELEEENFCILVETVSQSTLSLIFRDIICEKSVEIKSLGESLDKLRHDNIGLNEKVKTLEKELDKFSGLEDEKRELHKMVEDLKCKYDEVEVIRSDQEMQIIKLSGDYDQKTREAENIREVNQKLEFEIRKLHEEFQEVEDRKEILSHELVKERNEVELQESQAVALFAELQISAVREALFEGKLRELLQICESLEDGNCSKDMEIDQLKERVSTLEGGNAELKALVAAYLPAFMSLRDCVTSLEKHALPDATLHEGDSKESKDAAVVVHAKGFHQMSEGQSGMVPGGTLDFQDLQMRIRAIEKEIIEKERLVMLENLSYHSKLDAAIRQIEELKSGSSARQKGVETRRYVKPKPEDGELGATPSDDLRRQKRTHEISEDGNEVMTKDIILDQISECSPHGISRRETKQADEQMLEIWETADRDDSIDLTVGKTQKVTASQKKKKHIRQRPSAESTVEKEVGVDKLEISKRLSGSRQEGNERKILERLDSDAQKLTNLQITVQDLMSKVEITEKSEQGKGIEYDNVKEQLEESEEAIIKLFEVNRKLTKTVEDEPQYFEEKPELAPDESGSVRRRKISDQARRVSEKIGRLQLEVQKLQFVLLKLDDENRSRGKTKITEGKTKVLLQDYLYGSTRTRQKRKKAHFCSCVQPPTKGD</sequence>
<evidence type="ECO:0000313" key="2">
    <source>
        <dbReference type="Proteomes" id="UP000309997"/>
    </source>
</evidence>
<comment type="caution">
    <text evidence="1">The sequence shown here is derived from an EMBL/GenBank/DDBJ whole genome shotgun (WGS) entry which is preliminary data.</text>
</comment>
<keyword evidence="2" id="KW-1185">Reference proteome</keyword>
<evidence type="ECO:0000313" key="1">
    <source>
        <dbReference type="EMBL" id="KAL3603594.1"/>
    </source>
</evidence>